<accession>A0AAD7WKT2</accession>
<protein>
    <submittedName>
        <fullName evidence="2">Uncharacterized protein</fullName>
    </submittedName>
</protein>
<reference evidence="2" key="1">
    <citation type="journal article" date="2023" name="Science">
        <title>Genome structures resolve the early diversification of teleost fishes.</title>
        <authorList>
            <person name="Parey E."/>
            <person name="Louis A."/>
            <person name="Montfort J."/>
            <person name="Bouchez O."/>
            <person name="Roques C."/>
            <person name="Iampietro C."/>
            <person name="Lluch J."/>
            <person name="Castinel A."/>
            <person name="Donnadieu C."/>
            <person name="Desvignes T."/>
            <person name="Floi Bucao C."/>
            <person name="Jouanno E."/>
            <person name="Wen M."/>
            <person name="Mejri S."/>
            <person name="Dirks R."/>
            <person name="Jansen H."/>
            <person name="Henkel C."/>
            <person name="Chen W.J."/>
            <person name="Zahm M."/>
            <person name="Cabau C."/>
            <person name="Klopp C."/>
            <person name="Thompson A.W."/>
            <person name="Robinson-Rechavi M."/>
            <person name="Braasch I."/>
            <person name="Lecointre G."/>
            <person name="Bobe J."/>
            <person name="Postlethwait J.H."/>
            <person name="Berthelot C."/>
            <person name="Roest Crollius H."/>
            <person name="Guiguen Y."/>
        </authorList>
    </citation>
    <scope>NUCLEOTIDE SEQUENCE</scope>
    <source>
        <strain evidence="2">NC1722</strain>
    </source>
</reference>
<feature type="compositionally biased region" description="Basic residues" evidence="1">
    <location>
        <begin position="165"/>
        <end position="174"/>
    </location>
</feature>
<evidence type="ECO:0000256" key="1">
    <source>
        <dbReference type="SAM" id="MobiDB-lite"/>
    </source>
</evidence>
<keyword evidence="3" id="KW-1185">Reference proteome</keyword>
<dbReference type="EMBL" id="JAINUG010000075">
    <property type="protein sequence ID" value="KAJ8400691.1"/>
    <property type="molecule type" value="Genomic_DNA"/>
</dbReference>
<feature type="compositionally biased region" description="Gly residues" evidence="1">
    <location>
        <begin position="96"/>
        <end position="106"/>
    </location>
</feature>
<evidence type="ECO:0000313" key="2">
    <source>
        <dbReference type="EMBL" id="KAJ8400691.1"/>
    </source>
</evidence>
<feature type="region of interest" description="Disordered" evidence="1">
    <location>
        <begin position="147"/>
        <end position="185"/>
    </location>
</feature>
<proteinExistence type="predicted"/>
<evidence type="ECO:0000313" key="3">
    <source>
        <dbReference type="Proteomes" id="UP001221898"/>
    </source>
</evidence>
<feature type="compositionally biased region" description="Basic and acidic residues" evidence="1">
    <location>
        <begin position="51"/>
        <end position="67"/>
    </location>
</feature>
<feature type="compositionally biased region" description="Basic and acidic residues" evidence="1">
    <location>
        <begin position="7"/>
        <end position="21"/>
    </location>
</feature>
<sequence length="185" mass="19182">MLGAALKELKHSSGPGSREEALITPSDTISCNLQRRRPGDSLAKLSQLAGEKGEEGARSAEQTRYRQDTSVLPLTGGEARSPARGPASSQVRGRAVPGGEGAGLIGGSRPVCLAAAGTADAAVFAGSRAPTGRREQKGRLLRRLAAESGWESRVQAPPGSDLQRHRAPIMRPHRPPGAINTSGPA</sequence>
<dbReference type="AlphaFoldDB" id="A0AAD7WKT2"/>
<name>A0AAD7WKT2_9TELE</name>
<gene>
    <name evidence="2" type="ORF">AAFF_G00394600</name>
</gene>
<dbReference type="Proteomes" id="UP001221898">
    <property type="component" value="Unassembled WGS sequence"/>
</dbReference>
<organism evidence="2 3">
    <name type="scientific">Aldrovandia affinis</name>
    <dbReference type="NCBI Taxonomy" id="143900"/>
    <lineage>
        <taxon>Eukaryota</taxon>
        <taxon>Metazoa</taxon>
        <taxon>Chordata</taxon>
        <taxon>Craniata</taxon>
        <taxon>Vertebrata</taxon>
        <taxon>Euteleostomi</taxon>
        <taxon>Actinopterygii</taxon>
        <taxon>Neopterygii</taxon>
        <taxon>Teleostei</taxon>
        <taxon>Notacanthiformes</taxon>
        <taxon>Halosauridae</taxon>
        <taxon>Aldrovandia</taxon>
    </lineage>
</organism>
<comment type="caution">
    <text evidence="2">The sequence shown here is derived from an EMBL/GenBank/DDBJ whole genome shotgun (WGS) entry which is preliminary data.</text>
</comment>
<feature type="region of interest" description="Disordered" evidence="1">
    <location>
        <begin position="1"/>
        <end position="106"/>
    </location>
</feature>